<dbReference type="InterPro" id="IPR036196">
    <property type="entry name" value="Ptyr_pPase_sf"/>
</dbReference>
<organism evidence="6 7">
    <name type="scientific">Tritrichomonas foetus</name>
    <dbReference type="NCBI Taxonomy" id="1144522"/>
    <lineage>
        <taxon>Eukaryota</taxon>
        <taxon>Metamonada</taxon>
        <taxon>Parabasalia</taxon>
        <taxon>Tritrichomonadida</taxon>
        <taxon>Tritrichomonadidae</taxon>
        <taxon>Tritrichomonas</taxon>
    </lineage>
</organism>
<proteinExistence type="inferred from homology"/>
<evidence type="ECO:0000256" key="4">
    <source>
        <dbReference type="PIRSR" id="PIRSR617867-1"/>
    </source>
</evidence>
<dbReference type="AlphaFoldDB" id="A0A1J4JEW0"/>
<dbReference type="SUPFAM" id="SSF52788">
    <property type="entry name" value="Phosphotyrosine protein phosphatases I"/>
    <property type="match status" value="1"/>
</dbReference>
<evidence type="ECO:0000256" key="2">
    <source>
        <dbReference type="ARBA" id="ARBA00022801"/>
    </source>
</evidence>
<evidence type="ECO:0000256" key="1">
    <source>
        <dbReference type="ARBA" id="ARBA00011063"/>
    </source>
</evidence>
<dbReference type="Proteomes" id="UP000179807">
    <property type="component" value="Unassembled WGS sequence"/>
</dbReference>
<dbReference type="InterPro" id="IPR017867">
    <property type="entry name" value="Tyr_phospatase_low_mol_wt"/>
</dbReference>
<dbReference type="EMBL" id="MLAK01001101">
    <property type="protein sequence ID" value="OHS97682.1"/>
    <property type="molecule type" value="Genomic_DNA"/>
</dbReference>
<dbReference type="SMART" id="SM00226">
    <property type="entry name" value="LMWPc"/>
    <property type="match status" value="1"/>
</dbReference>
<dbReference type="PRINTS" id="PR00719">
    <property type="entry name" value="LMWPTPASE"/>
</dbReference>
<comment type="similarity">
    <text evidence="1">Belongs to the low molecular weight phosphotyrosine protein phosphatase family.</text>
</comment>
<dbReference type="PANTHER" id="PTHR11717">
    <property type="entry name" value="LOW MOLECULAR WEIGHT PROTEIN TYROSINE PHOSPHATASE"/>
    <property type="match status" value="1"/>
</dbReference>
<feature type="domain" description="Phosphotyrosine protein phosphatase I" evidence="5">
    <location>
        <begin position="33"/>
        <end position="171"/>
    </location>
</feature>
<keyword evidence="2" id="KW-0378">Hydrolase</keyword>
<dbReference type="InterPro" id="IPR050438">
    <property type="entry name" value="LMW_PTPase"/>
</dbReference>
<sequence length="184" mass="20845">MVKYTNISIMKQLVLNFSPKGDIEAADPHVKPQSVMFVCLGNIIRSPLCEGLFRHLTNNQIFVDSSAVGSHDLGKHPAVFSQEIALENGFDISNHVSKLIKAKDFDVFDIIVSLDPSVFEKLRKMKPPNSKAKVIELIPRKYVLNPYLQGKRSFYKMFSEVKEGVNSLVINYFPEYIQKPDVQS</sequence>
<keyword evidence="3" id="KW-0904">Protein phosphatase</keyword>
<evidence type="ECO:0000259" key="5">
    <source>
        <dbReference type="SMART" id="SM00226"/>
    </source>
</evidence>
<accession>A0A1J4JEW0</accession>
<evidence type="ECO:0000313" key="6">
    <source>
        <dbReference type="EMBL" id="OHS97682.1"/>
    </source>
</evidence>
<dbReference type="FunFam" id="3.40.50.2300:FF:000409">
    <property type="entry name" value="Low molecular weight phosphotyrosine protein phosphatase, putative"/>
    <property type="match status" value="1"/>
</dbReference>
<dbReference type="Gene3D" id="3.40.50.2300">
    <property type="match status" value="1"/>
</dbReference>
<dbReference type="GeneID" id="94845325"/>
<feature type="active site" evidence="4">
    <location>
        <position position="45"/>
    </location>
</feature>
<dbReference type="OrthoDB" id="3388at2759"/>
<dbReference type="RefSeq" id="XP_068350819.1">
    <property type="nucleotide sequence ID" value="XM_068510621.1"/>
</dbReference>
<dbReference type="Pfam" id="PF01451">
    <property type="entry name" value="LMWPc"/>
    <property type="match status" value="1"/>
</dbReference>
<feature type="active site" description="Nucleophile" evidence="4">
    <location>
        <position position="39"/>
    </location>
</feature>
<protein>
    <submittedName>
        <fullName evidence="6">Low molecular weight phosphotyrosine protein phosphatase</fullName>
    </submittedName>
</protein>
<dbReference type="GO" id="GO:0004725">
    <property type="term" value="F:protein tyrosine phosphatase activity"/>
    <property type="evidence" value="ECO:0007669"/>
    <property type="project" value="InterPro"/>
</dbReference>
<dbReference type="InterPro" id="IPR023485">
    <property type="entry name" value="Ptyr_pPase"/>
</dbReference>
<dbReference type="PANTHER" id="PTHR11717:SF7">
    <property type="entry name" value="LOW MOLECULAR WEIGHT PHOSPHOTYROSINE PROTEIN PHOSPHATASE"/>
    <property type="match status" value="1"/>
</dbReference>
<evidence type="ECO:0000256" key="3">
    <source>
        <dbReference type="ARBA" id="ARBA00022912"/>
    </source>
</evidence>
<keyword evidence="7" id="KW-1185">Reference proteome</keyword>
<gene>
    <name evidence="6" type="primary">Acp1</name>
    <name evidence="6" type="ORF">TRFO_36085</name>
</gene>
<name>A0A1J4JEW0_9EUKA</name>
<evidence type="ECO:0000313" key="7">
    <source>
        <dbReference type="Proteomes" id="UP000179807"/>
    </source>
</evidence>
<reference evidence="6" key="1">
    <citation type="submission" date="2016-10" db="EMBL/GenBank/DDBJ databases">
        <authorList>
            <person name="Benchimol M."/>
            <person name="Almeida L.G."/>
            <person name="Vasconcelos A.T."/>
            <person name="Perreira-Neves A."/>
            <person name="Rosa I.A."/>
            <person name="Tasca T."/>
            <person name="Bogo M.R."/>
            <person name="de Souza W."/>
        </authorList>
    </citation>
    <scope>NUCLEOTIDE SEQUENCE [LARGE SCALE GENOMIC DNA]</scope>
    <source>
        <strain evidence="6">K</strain>
    </source>
</reference>
<dbReference type="VEuPathDB" id="TrichDB:TRFO_36085"/>
<comment type="caution">
    <text evidence="6">The sequence shown here is derived from an EMBL/GenBank/DDBJ whole genome shotgun (WGS) entry which is preliminary data.</text>
</comment>